<evidence type="ECO:0000313" key="2">
    <source>
        <dbReference type="Proteomes" id="UP000287519"/>
    </source>
</evidence>
<evidence type="ECO:0000313" key="1">
    <source>
        <dbReference type="EMBL" id="GCE43434.1"/>
    </source>
</evidence>
<gene>
    <name evidence="1" type="ORF">Rhow_007664</name>
</gene>
<dbReference type="AlphaFoldDB" id="A0A402CIJ8"/>
<dbReference type="EMBL" id="BHYM01000073">
    <property type="protein sequence ID" value="GCE43434.1"/>
    <property type="molecule type" value="Genomic_DNA"/>
</dbReference>
<comment type="caution">
    <text evidence="1">The sequence shown here is derived from an EMBL/GenBank/DDBJ whole genome shotgun (WGS) entry which is preliminary data.</text>
</comment>
<keyword evidence="2" id="KW-1185">Reference proteome</keyword>
<sequence length="63" mass="6431">MPTATRLCTGLATLEESGTCLGFRGVPVALQFASVRLNGIENDLPVGACGGAVALSLLERELA</sequence>
<reference evidence="1 2" key="1">
    <citation type="submission" date="2018-11" db="EMBL/GenBank/DDBJ databases">
        <title>Microbial catabolism of amino acid.</title>
        <authorList>
            <person name="Hibi M."/>
            <person name="Ogawa J."/>
        </authorList>
    </citation>
    <scope>NUCLEOTIDE SEQUENCE [LARGE SCALE GENOMIC DNA]</scope>
    <source>
        <strain evidence="1 2">C31-06</strain>
    </source>
</reference>
<organism evidence="1 2">
    <name type="scientific">Rhodococcus wratislaviensis</name>
    <name type="common">Tsukamurella wratislaviensis</name>
    <dbReference type="NCBI Taxonomy" id="44752"/>
    <lineage>
        <taxon>Bacteria</taxon>
        <taxon>Bacillati</taxon>
        <taxon>Actinomycetota</taxon>
        <taxon>Actinomycetes</taxon>
        <taxon>Mycobacteriales</taxon>
        <taxon>Nocardiaceae</taxon>
        <taxon>Rhodococcus</taxon>
    </lineage>
</organism>
<name>A0A402CIJ8_RHOWR</name>
<dbReference type="Proteomes" id="UP000287519">
    <property type="component" value="Unassembled WGS sequence"/>
</dbReference>
<accession>A0A402CIJ8</accession>
<protein>
    <submittedName>
        <fullName evidence="1">Uncharacterized protein</fullName>
    </submittedName>
</protein>
<proteinExistence type="predicted"/>